<dbReference type="Gene3D" id="3.40.50.1820">
    <property type="entry name" value="alpha/beta hydrolase"/>
    <property type="match status" value="3"/>
</dbReference>
<evidence type="ECO:0000313" key="9">
    <source>
        <dbReference type="EMBL" id="KAG5337630.1"/>
    </source>
</evidence>
<dbReference type="OrthoDB" id="9974421at2759"/>
<keyword evidence="6" id="KW-0325">Glycoprotein</keyword>
<dbReference type="GO" id="GO:0016787">
    <property type="term" value="F:hydrolase activity"/>
    <property type="evidence" value="ECO:0007669"/>
    <property type="project" value="UniProtKB-KW"/>
</dbReference>
<feature type="non-terminal residue" evidence="9">
    <location>
        <position position="494"/>
    </location>
</feature>
<keyword evidence="5" id="KW-0443">Lipid metabolism</keyword>
<dbReference type="Pfam" id="PF04083">
    <property type="entry name" value="Abhydro_lipase"/>
    <property type="match status" value="2"/>
</dbReference>
<comment type="similarity">
    <text evidence="1">Belongs to the AB hydrolase superfamily. Lipase family.</text>
</comment>
<evidence type="ECO:0000256" key="1">
    <source>
        <dbReference type="ARBA" id="ARBA00010701"/>
    </source>
</evidence>
<comment type="caution">
    <text evidence="9">The sequence shown here is derived from an EMBL/GenBank/DDBJ whole genome shotgun (WGS) entry which is preliminary data.</text>
</comment>
<dbReference type="InterPro" id="IPR006693">
    <property type="entry name" value="AB_hydrolase_lipase"/>
</dbReference>
<dbReference type="GO" id="GO:0016042">
    <property type="term" value="P:lipid catabolic process"/>
    <property type="evidence" value="ECO:0007669"/>
    <property type="project" value="UniProtKB-KW"/>
</dbReference>
<dbReference type="FunFam" id="3.40.50.1820:FF:000057">
    <property type="entry name" value="Lipase"/>
    <property type="match status" value="1"/>
</dbReference>
<keyword evidence="4" id="KW-0442">Lipid degradation</keyword>
<name>A0A836K1T2_9HYME</name>
<evidence type="ECO:0000256" key="4">
    <source>
        <dbReference type="ARBA" id="ARBA00022963"/>
    </source>
</evidence>
<evidence type="ECO:0000259" key="8">
    <source>
        <dbReference type="Pfam" id="PF04083"/>
    </source>
</evidence>
<keyword evidence="3" id="KW-0378">Hydrolase</keyword>
<keyword evidence="10" id="KW-1185">Reference proteome</keyword>
<evidence type="ECO:0000256" key="6">
    <source>
        <dbReference type="ARBA" id="ARBA00023180"/>
    </source>
</evidence>
<keyword evidence="2 7" id="KW-0732">Signal</keyword>
<protein>
    <submittedName>
        <fullName evidence="9">LIP3 Lipase</fullName>
    </submittedName>
</protein>
<dbReference type="EMBL" id="JAANIB010003379">
    <property type="protein sequence ID" value="KAG5337630.1"/>
    <property type="molecule type" value="Genomic_DNA"/>
</dbReference>
<organism evidence="9 10">
    <name type="scientific">Acromyrmex heyeri</name>
    <dbReference type="NCBI Taxonomy" id="230685"/>
    <lineage>
        <taxon>Eukaryota</taxon>
        <taxon>Metazoa</taxon>
        <taxon>Ecdysozoa</taxon>
        <taxon>Arthropoda</taxon>
        <taxon>Hexapoda</taxon>
        <taxon>Insecta</taxon>
        <taxon>Pterygota</taxon>
        <taxon>Neoptera</taxon>
        <taxon>Endopterygota</taxon>
        <taxon>Hymenoptera</taxon>
        <taxon>Apocrita</taxon>
        <taxon>Aculeata</taxon>
        <taxon>Formicoidea</taxon>
        <taxon>Formicidae</taxon>
        <taxon>Myrmicinae</taxon>
        <taxon>Acromyrmex</taxon>
    </lineage>
</organism>
<reference evidence="9 10" key="1">
    <citation type="submission" date="2020-02" db="EMBL/GenBank/DDBJ databases">
        <title>Relaxed selection underlies rapid genomic changes in the transitions from sociality to social parasitism in ants.</title>
        <authorList>
            <person name="Bi X."/>
        </authorList>
    </citation>
    <scope>NUCLEOTIDE SEQUENCE [LARGE SCALE GENOMIC DNA]</scope>
    <source>
        <strain evidence="9">BGI-DK2014b</strain>
        <tissue evidence="9">Whole body</tissue>
    </source>
</reference>
<dbReference type="InterPro" id="IPR029058">
    <property type="entry name" value="AB_hydrolase_fold"/>
</dbReference>
<dbReference type="AlphaFoldDB" id="A0A836K1T2"/>
<evidence type="ECO:0000313" key="10">
    <source>
        <dbReference type="Proteomes" id="UP000670152"/>
    </source>
</evidence>
<feature type="domain" description="Partial AB-hydrolase lipase" evidence="8">
    <location>
        <begin position="186"/>
        <end position="242"/>
    </location>
</feature>
<dbReference type="SUPFAM" id="SSF53474">
    <property type="entry name" value="alpha/beta-Hydrolases"/>
    <property type="match status" value="1"/>
</dbReference>
<accession>A0A836K1T2</accession>
<feature type="signal peptide" evidence="7">
    <location>
        <begin position="1"/>
        <end position="17"/>
    </location>
</feature>
<feature type="non-terminal residue" evidence="9">
    <location>
        <position position="1"/>
    </location>
</feature>
<dbReference type="PANTHER" id="PTHR11005">
    <property type="entry name" value="LYSOSOMAL ACID LIPASE-RELATED"/>
    <property type="match status" value="1"/>
</dbReference>
<evidence type="ECO:0000256" key="5">
    <source>
        <dbReference type="ARBA" id="ARBA00023098"/>
    </source>
</evidence>
<evidence type="ECO:0000256" key="3">
    <source>
        <dbReference type="ARBA" id="ARBA00022801"/>
    </source>
</evidence>
<gene>
    <name evidence="9" type="primary">Lip3_8</name>
    <name evidence="9" type="ORF">G6Z77_0005196</name>
</gene>
<evidence type="ECO:0000256" key="7">
    <source>
        <dbReference type="SAM" id="SignalP"/>
    </source>
</evidence>
<sequence>MKLVSFILMLTVVLLEAKLNFWGDSVFSRKAVFNYLFSKNYGVVRVRKPEEVKTTVNNVTTLDFIGLVEKNAGGYSAEEHYVITEDGYILMLHRIFRNPLFKGQGSRKVVFIQHGIMATSDVWVLIGAGKDLVILEAKLNLWENLAFPQKVIFNYLFPKDPGIIRVRKPEQIQTANNVTTLDFAGLVEKYGYPTEEHYVITEDGYILVIHRILRSPLSKDYQRKKVVFLQHGLICSSDCWVMIGPEKDLAFLLADKGYDVWLGNFRGTSYCRSHTKISPRNKEFWQFSYHEMGTRDLPTMIDYVLRYTKQQTLRYIGHSMGTTTLFILLSMKPEYNAKIKLGICLGPVAIWKKRIPLPENIFNKIPKITFDLLVTVLQYYSINYSIYYKHVVYKKFQTYDYGYADSYKQYERIPPLTYDLKKITTPLALFYGANDMVALKPNVLETYRHLPNVILLEENQYKLFTHLDFLWAIDVKTLLYDRLIEVLQKFDNDM</sequence>
<feature type="domain" description="Partial AB-hydrolase lipase" evidence="8">
    <location>
        <begin position="74"/>
        <end position="125"/>
    </location>
</feature>
<proteinExistence type="inferred from homology"/>
<evidence type="ECO:0000256" key="2">
    <source>
        <dbReference type="ARBA" id="ARBA00022729"/>
    </source>
</evidence>
<feature type="chain" id="PRO_5032384803" evidence="7">
    <location>
        <begin position="18"/>
        <end position="494"/>
    </location>
</feature>
<dbReference type="Proteomes" id="UP000670152">
    <property type="component" value="Unassembled WGS sequence"/>
</dbReference>